<keyword evidence="3" id="KW-1185">Reference proteome</keyword>
<feature type="compositionally biased region" description="Basic and acidic residues" evidence="1">
    <location>
        <begin position="441"/>
        <end position="456"/>
    </location>
</feature>
<accession>A0AAV4BCD1</accession>
<reference evidence="2 3" key="1">
    <citation type="journal article" date="2021" name="Elife">
        <title>Chloroplast acquisition without the gene transfer in kleptoplastic sea slugs, Plakobranchus ocellatus.</title>
        <authorList>
            <person name="Maeda T."/>
            <person name="Takahashi S."/>
            <person name="Yoshida T."/>
            <person name="Shimamura S."/>
            <person name="Takaki Y."/>
            <person name="Nagai Y."/>
            <person name="Toyoda A."/>
            <person name="Suzuki Y."/>
            <person name="Arimoto A."/>
            <person name="Ishii H."/>
            <person name="Satoh N."/>
            <person name="Nishiyama T."/>
            <person name="Hasebe M."/>
            <person name="Maruyama T."/>
            <person name="Minagawa J."/>
            <person name="Obokata J."/>
            <person name="Shigenobu S."/>
        </authorList>
    </citation>
    <scope>NUCLEOTIDE SEQUENCE [LARGE SCALE GENOMIC DNA]</scope>
</reference>
<feature type="compositionally biased region" description="Basic and acidic residues" evidence="1">
    <location>
        <begin position="235"/>
        <end position="245"/>
    </location>
</feature>
<feature type="region of interest" description="Disordered" evidence="1">
    <location>
        <begin position="231"/>
        <end position="265"/>
    </location>
</feature>
<dbReference type="AlphaFoldDB" id="A0AAV4BCD1"/>
<sequence length="537" mass="58868">MPKAFIISRRRTHLCTDIEDGCDNTAEAISDRVNFFTRQETGKTNVSNHFSGTTIMEKIIKNHSSLTGCKQVSGETFGLSAQEFSSKKPANESLSSHRGDSNGPVSESPDLETVRSNQDNPEHKAMESSSHPYQGFHPRLWAKNLVLPSRPKDTRRAILFSDSRESNTQSYRSQSTDVNNNKDDSVKYGENKYDKHDVMVNSVEDKLGSVQTCVSQVLPVFTQYPRCGGKGTQRISEDSPSHESSYRSCTNLGISDGAGSNPAQDIRDSYAVPERLVMPNFTAMLPAPMRTNSDDATPCPLDPATTIDPHQSLVLENYPRFGHSPSPWSAFRSTVKSVHFRTTPPRSSPSTTTSLSSSLSSSLSLSSSSLTLNYRSSLSSPKASPISNSKGANTNYLRHPSDLSVLSTSHNQISPRKMDDARSFSGDTIGQPEENVISDILPDRTDPYNIDRDDRNPLSTMIAGSAGKDTDDDNSGEIKAVSRRDKRGIQSRTEVDKRQGIISGPQPGPDRDRWGGGRAGHRRSPKRGDCHLVTGKT</sequence>
<gene>
    <name evidence="2" type="ORF">PoB_004478500</name>
</gene>
<feature type="compositionally biased region" description="Polar residues" evidence="1">
    <location>
        <begin position="166"/>
        <end position="179"/>
    </location>
</feature>
<dbReference type="EMBL" id="BLXT01004946">
    <property type="protein sequence ID" value="GFO18280.1"/>
    <property type="molecule type" value="Genomic_DNA"/>
</dbReference>
<name>A0AAV4BCD1_9GAST</name>
<feature type="compositionally biased region" description="Low complexity" evidence="1">
    <location>
        <begin position="376"/>
        <end position="390"/>
    </location>
</feature>
<proteinExistence type="predicted"/>
<feature type="region of interest" description="Disordered" evidence="1">
    <location>
        <begin position="340"/>
        <end position="362"/>
    </location>
</feature>
<feature type="compositionally biased region" description="Low complexity" evidence="1">
    <location>
        <begin position="341"/>
        <end position="362"/>
    </location>
</feature>
<dbReference type="Proteomes" id="UP000735302">
    <property type="component" value="Unassembled WGS sequence"/>
</dbReference>
<feature type="region of interest" description="Disordered" evidence="1">
    <location>
        <begin position="83"/>
        <end position="134"/>
    </location>
</feature>
<evidence type="ECO:0000313" key="3">
    <source>
        <dbReference type="Proteomes" id="UP000735302"/>
    </source>
</evidence>
<feature type="compositionally biased region" description="Polar residues" evidence="1">
    <location>
        <begin position="404"/>
        <end position="414"/>
    </location>
</feature>
<feature type="region of interest" description="Disordered" evidence="1">
    <location>
        <begin position="157"/>
        <end position="186"/>
    </location>
</feature>
<comment type="caution">
    <text evidence="2">The sequence shown here is derived from an EMBL/GenBank/DDBJ whole genome shotgun (WGS) entry which is preliminary data.</text>
</comment>
<evidence type="ECO:0000256" key="1">
    <source>
        <dbReference type="SAM" id="MobiDB-lite"/>
    </source>
</evidence>
<protein>
    <submittedName>
        <fullName evidence="2">Uncharacterized protein</fullName>
    </submittedName>
</protein>
<feature type="region of interest" description="Disordered" evidence="1">
    <location>
        <begin position="376"/>
        <end position="537"/>
    </location>
</feature>
<feature type="compositionally biased region" description="Basic and acidic residues" evidence="1">
    <location>
        <begin position="85"/>
        <end position="100"/>
    </location>
</feature>
<organism evidence="2 3">
    <name type="scientific">Plakobranchus ocellatus</name>
    <dbReference type="NCBI Taxonomy" id="259542"/>
    <lineage>
        <taxon>Eukaryota</taxon>
        <taxon>Metazoa</taxon>
        <taxon>Spiralia</taxon>
        <taxon>Lophotrochozoa</taxon>
        <taxon>Mollusca</taxon>
        <taxon>Gastropoda</taxon>
        <taxon>Heterobranchia</taxon>
        <taxon>Euthyneura</taxon>
        <taxon>Panpulmonata</taxon>
        <taxon>Sacoglossa</taxon>
        <taxon>Placobranchoidea</taxon>
        <taxon>Plakobranchidae</taxon>
        <taxon>Plakobranchus</taxon>
    </lineage>
</organism>
<evidence type="ECO:0000313" key="2">
    <source>
        <dbReference type="EMBL" id="GFO18280.1"/>
    </source>
</evidence>